<reference evidence="1 2" key="1">
    <citation type="submission" date="2024-08" db="EMBL/GenBank/DDBJ databases">
        <authorList>
            <person name="Ishaq N."/>
        </authorList>
    </citation>
    <scope>NUCLEOTIDE SEQUENCE [LARGE SCALE GENOMIC DNA]</scope>
    <source>
        <strain evidence="1 2">DSM 18651</strain>
    </source>
</reference>
<dbReference type="EMBL" id="JBGMEK010000086">
    <property type="protein sequence ID" value="MFA0813341.1"/>
    <property type="molecule type" value="Genomic_DNA"/>
</dbReference>
<organism evidence="1 2">
    <name type="scientific">Microbulbifer epialgicus</name>
    <dbReference type="NCBI Taxonomy" id="393907"/>
    <lineage>
        <taxon>Bacteria</taxon>
        <taxon>Pseudomonadati</taxon>
        <taxon>Pseudomonadota</taxon>
        <taxon>Gammaproteobacteria</taxon>
        <taxon>Cellvibrionales</taxon>
        <taxon>Microbulbiferaceae</taxon>
        <taxon>Microbulbifer</taxon>
    </lineage>
</organism>
<keyword evidence="2" id="KW-1185">Reference proteome</keyword>
<sequence length="109" mass="12261">MSIVDTSKIDYIGTDERDGKTYLVVTDHLEWSGEDEDAHLEILQDKLNTYLAFIESGEVLTSFPDAKGTKLVIKVKGKEALSEKAENFYSAARKYIQDAGLELIFERSP</sequence>
<name>A0ABV4P4Q0_9GAMM</name>
<evidence type="ECO:0000313" key="2">
    <source>
        <dbReference type="Proteomes" id="UP001569428"/>
    </source>
</evidence>
<evidence type="ECO:0000313" key="1">
    <source>
        <dbReference type="EMBL" id="MFA0813341.1"/>
    </source>
</evidence>
<accession>A0ABV4P4Q0</accession>
<dbReference type="RefSeq" id="WP_371841149.1">
    <property type="nucleotide sequence ID" value="NZ_JBGMEK010000086.1"/>
</dbReference>
<proteinExistence type="predicted"/>
<comment type="caution">
    <text evidence="1">The sequence shown here is derived from an EMBL/GenBank/DDBJ whole genome shotgun (WGS) entry which is preliminary data.</text>
</comment>
<dbReference type="Pfam" id="PF20212">
    <property type="entry name" value="DUF6572"/>
    <property type="match status" value="1"/>
</dbReference>
<protein>
    <submittedName>
        <fullName evidence="1">DUF6572 domain-containing protein</fullName>
    </submittedName>
</protein>
<gene>
    <name evidence="1" type="ORF">ACCI49_20785</name>
</gene>
<dbReference type="InterPro" id="IPR046702">
    <property type="entry name" value="DUF6572"/>
</dbReference>
<dbReference type="Proteomes" id="UP001569428">
    <property type="component" value="Unassembled WGS sequence"/>
</dbReference>